<protein>
    <submittedName>
        <fullName evidence="4">DegT/DnrJ/EryC1/StrS aminotransferase family protein</fullName>
    </submittedName>
</protein>
<dbReference type="PANTHER" id="PTHR30244:SF34">
    <property type="entry name" value="DTDP-4-AMINO-4,6-DIDEOXYGALACTOSE TRANSAMINASE"/>
    <property type="match status" value="1"/>
</dbReference>
<dbReference type="Pfam" id="PF01041">
    <property type="entry name" value="DegT_DnrJ_EryC1"/>
    <property type="match status" value="1"/>
</dbReference>
<organism evidence="4 5">
    <name type="scientific">Lysobacter silvisoli</name>
    <dbReference type="NCBI Taxonomy" id="2293254"/>
    <lineage>
        <taxon>Bacteria</taxon>
        <taxon>Pseudomonadati</taxon>
        <taxon>Pseudomonadota</taxon>
        <taxon>Gammaproteobacteria</taxon>
        <taxon>Lysobacterales</taxon>
        <taxon>Lysobacteraceae</taxon>
        <taxon>Lysobacter</taxon>
    </lineage>
</organism>
<dbReference type="InterPro" id="IPR000653">
    <property type="entry name" value="DegT/StrS_aminotransferase"/>
</dbReference>
<dbReference type="PANTHER" id="PTHR30244">
    <property type="entry name" value="TRANSAMINASE"/>
    <property type="match status" value="1"/>
</dbReference>
<dbReference type="InterPro" id="IPR015424">
    <property type="entry name" value="PyrdxlP-dep_Trfase"/>
</dbReference>
<dbReference type="Gene3D" id="3.40.640.10">
    <property type="entry name" value="Type I PLP-dependent aspartate aminotransferase-like (Major domain)"/>
    <property type="match status" value="1"/>
</dbReference>
<sequence>MVPRQRPDIGWLDLACAAAYTLRGGDSARAQAQAEAAADELAGDGRHALVSLSVRSGFDRLLATLALPPGSEVLVSAVTIRDMVAVIEHHGLRAVPVDLDAETLALDETALAAALTPRSRMLLVAHLFGSRMPLQAALAFARRHGLLLVEDGAQAYTGDGWFGEPGCDVSLLSFGPIKTATALGGAVLRFADPRLCGRVRAAQALQPLQAGTAFARRVGKYALLKALTGRVAYGLVCGACRVLGIDHDGLINRSVRSFAGGELFQRVRQRPCAAQSRLLLRRLRGYPRARAALRAQRGERLLAALPLARPGRAATGASHWVLPVLSPDPARLIAGLYARGFDATCGASSLYAVPGAVPAGAGDLRRVMAAVVYLPAPEREGDLQGLALAVRATLGDGASLV</sequence>
<comment type="caution">
    <text evidence="4">The sequence shown here is derived from an EMBL/GenBank/DDBJ whole genome shotgun (WGS) entry which is preliminary data.</text>
</comment>
<evidence type="ECO:0000313" key="4">
    <source>
        <dbReference type="EMBL" id="RDZ27808.1"/>
    </source>
</evidence>
<gene>
    <name evidence="4" type="ORF">DX914_01145</name>
</gene>
<dbReference type="InterPro" id="IPR015421">
    <property type="entry name" value="PyrdxlP-dep_Trfase_major"/>
</dbReference>
<dbReference type="OrthoDB" id="9804264at2"/>
<keyword evidence="4" id="KW-0032">Aminotransferase</keyword>
<dbReference type="GO" id="GO:0008483">
    <property type="term" value="F:transaminase activity"/>
    <property type="evidence" value="ECO:0007669"/>
    <property type="project" value="UniProtKB-KW"/>
</dbReference>
<evidence type="ECO:0000256" key="3">
    <source>
        <dbReference type="RuleBase" id="RU004508"/>
    </source>
</evidence>
<dbReference type="EMBL" id="QTSU01000001">
    <property type="protein sequence ID" value="RDZ27808.1"/>
    <property type="molecule type" value="Genomic_DNA"/>
</dbReference>
<dbReference type="AlphaFoldDB" id="A0A371K1P5"/>
<dbReference type="SUPFAM" id="SSF53383">
    <property type="entry name" value="PLP-dependent transferases"/>
    <property type="match status" value="1"/>
</dbReference>
<keyword evidence="5" id="KW-1185">Reference proteome</keyword>
<dbReference type="GO" id="GO:0000271">
    <property type="term" value="P:polysaccharide biosynthetic process"/>
    <property type="evidence" value="ECO:0007669"/>
    <property type="project" value="TreeGrafter"/>
</dbReference>
<evidence type="ECO:0000313" key="5">
    <source>
        <dbReference type="Proteomes" id="UP000264492"/>
    </source>
</evidence>
<keyword evidence="1 3" id="KW-0663">Pyridoxal phosphate</keyword>
<dbReference type="RefSeq" id="WP_115857251.1">
    <property type="nucleotide sequence ID" value="NZ_QTSU01000001.1"/>
</dbReference>
<reference evidence="4 5" key="1">
    <citation type="submission" date="2018-08" db="EMBL/GenBank/DDBJ databases">
        <title>Lysobacter sp. zong2l5, whole genome shotgun sequence.</title>
        <authorList>
            <person name="Zhang X."/>
            <person name="Feng G."/>
            <person name="Zhu H."/>
        </authorList>
    </citation>
    <scope>NUCLEOTIDE SEQUENCE [LARGE SCALE GENOMIC DNA]</scope>
    <source>
        <strain evidence="5">zong2l5</strain>
    </source>
</reference>
<evidence type="ECO:0000256" key="1">
    <source>
        <dbReference type="ARBA" id="ARBA00022898"/>
    </source>
</evidence>
<evidence type="ECO:0000256" key="2">
    <source>
        <dbReference type="ARBA" id="ARBA00037999"/>
    </source>
</evidence>
<name>A0A371K1P5_9GAMM</name>
<dbReference type="GO" id="GO:0030170">
    <property type="term" value="F:pyridoxal phosphate binding"/>
    <property type="evidence" value="ECO:0007669"/>
    <property type="project" value="TreeGrafter"/>
</dbReference>
<keyword evidence="4" id="KW-0808">Transferase</keyword>
<comment type="similarity">
    <text evidence="2 3">Belongs to the DegT/DnrJ/EryC1 family.</text>
</comment>
<dbReference type="Proteomes" id="UP000264492">
    <property type="component" value="Unassembled WGS sequence"/>
</dbReference>
<accession>A0A371K1P5</accession>
<proteinExistence type="inferred from homology"/>